<reference evidence="8" key="1">
    <citation type="submission" date="2013-08" db="EMBL/GenBank/DDBJ databases">
        <title>Gene expansion shapes genome architecture in the human pathogen Lichtheimia corymbifera: an evolutionary genomics analysis in the ancient terrestrial Mucorales (Mucoromycotina).</title>
        <authorList>
            <person name="Schwartze V.U."/>
            <person name="Winter S."/>
            <person name="Shelest E."/>
            <person name="Marcet-Houben M."/>
            <person name="Horn F."/>
            <person name="Wehner S."/>
            <person name="Hoffmann K."/>
            <person name="Riege K."/>
            <person name="Sammeth M."/>
            <person name="Nowrousian M."/>
            <person name="Valiante V."/>
            <person name="Linde J."/>
            <person name="Jacobsen I.D."/>
            <person name="Marz M."/>
            <person name="Brakhage A.A."/>
            <person name="Gabaldon T."/>
            <person name="Bocker S."/>
            <person name="Voigt K."/>
        </authorList>
    </citation>
    <scope>NUCLEOTIDE SEQUENCE [LARGE SCALE GENOMIC DNA]</scope>
    <source>
        <strain evidence="8">FSU 9682</strain>
    </source>
</reference>
<dbReference type="STRING" id="1263082.A0A068RSL9"/>
<evidence type="ECO:0000259" key="7">
    <source>
        <dbReference type="Pfam" id="PF06747"/>
    </source>
</evidence>
<dbReference type="Proteomes" id="UP000027586">
    <property type="component" value="Unassembled WGS sequence"/>
</dbReference>
<dbReference type="EMBL" id="CBTN010000011">
    <property type="protein sequence ID" value="CDH51956.1"/>
    <property type="molecule type" value="Genomic_DNA"/>
</dbReference>
<dbReference type="Pfam" id="PF06747">
    <property type="entry name" value="CHCH"/>
    <property type="match status" value="1"/>
</dbReference>
<evidence type="ECO:0000256" key="3">
    <source>
        <dbReference type="ARBA" id="ARBA00023157"/>
    </source>
</evidence>
<comment type="function">
    <text evidence="4">Required for the assembly of mitochondrial cytochrome c oxidase.</text>
</comment>
<keyword evidence="3" id="KW-1015">Disulfide bond</keyword>
<dbReference type="InterPro" id="IPR051383">
    <property type="entry name" value="COX19"/>
</dbReference>
<dbReference type="InterPro" id="IPR009069">
    <property type="entry name" value="Cys_alpha_HP_mot_SF"/>
</dbReference>
<protein>
    <recommendedName>
        <fullName evidence="6">Cytochrome c oxidase assembly protein COX19</fullName>
    </recommendedName>
</protein>
<sequence>MGFGRTPNVESFSGSPPLFGSFPLDHQGECKDFMKEYVKCLKENKNNNGKCRHLSRAYLQCRMDKGLMDKNNMDNLGFADLKDKDKNNDPNKK</sequence>
<dbReference type="SUPFAM" id="SSF47072">
    <property type="entry name" value="Cysteine alpha-hairpin motif"/>
    <property type="match status" value="1"/>
</dbReference>
<evidence type="ECO:0000313" key="8">
    <source>
        <dbReference type="EMBL" id="CDH51956.1"/>
    </source>
</evidence>
<dbReference type="PROSITE" id="PS51808">
    <property type="entry name" value="CHCH"/>
    <property type="match status" value="1"/>
</dbReference>
<evidence type="ECO:0000256" key="4">
    <source>
        <dbReference type="ARBA" id="ARBA00037279"/>
    </source>
</evidence>
<dbReference type="PANTHER" id="PTHR21107">
    <property type="entry name" value="CYTOCHROME C OXIDASE ASSEMBLY PROTEIN COX19"/>
    <property type="match status" value="1"/>
</dbReference>
<evidence type="ECO:0000256" key="1">
    <source>
        <dbReference type="ARBA" id="ARBA00004496"/>
    </source>
</evidence>
<dbReference type="GO" id="GO:0005758">
    <property type="term" value="C:mitochondrial intermembrane space"/>
    <property type="evidence" value="ECO:0007669"/>
    <property type="project" value="EnsemblFungi"/>
</dbReference>
<dbReference type="GO" id="GO:0033617">
    <property type="term" value="P:mitochondrial respiratory chain complex IV assembly"/>
    <property type="evidence" value="ECO:0007669"/>
    <property type="project" value="EnsemblFungi"/>
</dbReference>
<comment type="caution">
    <text evidence="8">The sequence shown here is derived from an EMBL/GenBank/DDBJ whole genome shotgun (WGS) entry which is preliminary data.</text>
</comment>
<accession>A0A068RSL9</accession>
<proteinExistence type="inferred from homology"/>
<keyword evidence="2" id="KW-0963">Cytoplasm</keyword>
<dbReference type="PANTHER" id="PTHR21107:SF2">
    <property type="entry name" value="CYTOCHROME C OXIDASE ASSEMBLY PROTEIN COX19"/>
    <property type="match status" value="1"/>
</dbReference>
<dbReference type="GO" id="GO:0005507">
    <property type="term" value="F:copper ion binding"/>
    <property type="evidence" value="ECO:0007669"/>
    <property type="project" value="EnsemblFungi"/>
</dbReference>
<dbReference type="VEuPathDB" id="FungiDB:LCOR_03498.1"/>
<feature type="domain" description="CHCH" evidence="7">
    <location>
        <begin position="30"/>
        <end position="63"/>
    </location>
</feature>
<dbReference type="InterPro" id="IPR010625">
    <property type="entry name" value="CHCH"/>
</dbReference>
<keyword evidence="9" id="KW-1185">Reference proteome</keyword>
<dbReference type="GO" id="GO:0005829">
    <property type="term" value="C:cytosol"/>
    <property type="evidence" value="ECO:0007669"/>
    <property type="project" value="EnsemblFungi"/>
</dbReference>
<name>A0A068RSL9_9FUNG</name>
<dbReference type="OrthoDB" id="268594at2759"/>
<gene>
    <name evidence="8" type="ORF">LCOR_03498.1</name>
</gene>
<evidence type="ECO:0000313" key="9">
    <source>
        <dbReference type="Proteomes" id="UP000027586"/>
    </source>
</evidence>
<dbReference type="AlphaFoldDB" id="A0A068RSL9"/>
<evidence type="ECO:0000256" key="5">
    <source>
        <dbReference type="ARBA" id="ARBA00038223"/>
    </source>
</evidence>
<comment type="similarity">
    <text evidence="5">Belongs to the COX19 family.</text>
</comment>
<comment type="subcellular location">
    <subcellularLocation>
        <location evidence="1">Cytoplasm</location>
    </subcellularLocation>
</comment>
<evidence type="ECO:0000256" key="6">
    <source>
        <dbReference type="ARBA" id="ARBA00039385"/>
    </source>
</evidence>
<evidence type="ECO:0000256" key="2">
    <source>
        <dbReference type="ARBA" id="ARBA00022490"/>
    </source>
</evidence>
<dbReference type="GO" id="GO:0030001">
    <property type="term" value="P:metal ion transport"/>
    <property type="evidence" value="ECO:0007669"/>
    <property type="project" value="EnsemblFungi"/>
</dbReference>
<organism evidence="8 9">
    <name type="scientific">Lichtheimia corymbifera JMRC:FSU:9682</name>
    <dbReference type="NCBI Taxonomy" id="1263082"/>
    <lineage>
        <taxon>Eukaryota</taxon>
        <taxon>Fungi</taxon>
        <taxon>Fungi incertae sedis</taxon>
        <taxon>Mucoromycota</taxon>
        <taxon>Mucoromycotina</taxon>
        <taxon>Mucoromycetes</taxon>
        <taxon>Mucorales</taxon>
        <taxon>Lichtheimiaceae</taxon>
        <taxon>Lichtheimia</taxon>
    </lineage>
</organism>